<dbReference type="EMBL" id="PFFQ01000065">
    <property type="protein sequence ID" value="PIW14015.1"/>
    <property type="molecule type" value="Genomic_DNA"/>
</dbReference>
<dbReference type="Proteomes" id="UP000231019">
    <property type="component" value="Unassembled WGS sequence"/>
</dbReference>
<dbReference type="SUPFAM" id="SSF49464">
    <property type="entry name" value="Carboxypeptidase regulatory domain-like"/>
    <property type="match status" value="2"/>
</dbReference>
<comment type="caution">
    <text evidence="2">The sequence shown here is derived from an EMBL/GenBank/DDBJ whole genome shotgun (WGS) entry which is preliminary data.</text>
</comment>
<evidence type="ECO:0000313" key="3">
    <source>
        <dbReference type="Proteomes" id="UP000231019"/>
    </source>
</evidence>
<reference evidence="2 3" key="1">
    <citation type="submission" date="2017-09" db="EMBL/GenBank/DDBJ databases">
        <title>Depth-based differentiation of microbial function through sediment-hosted aquifers and enrichment of novel symbionts in the deep terrestrial subsurface.</title>
        <authorList>
            <person name="Probst A.J."/>
            <person name="Ladd B."/>
            <person name="Jarett J.K."/>
            <person name="Geller-Mcgrath D.E."/>
            <person name="Sieber C.M."/>
            <person name="Emerson J.B."/>
            <person name="Anantharaman K."/>
            <person name="Thomas B.C."/>
            <person name="Malmstrom R."/>
            <person name="Stieglmeier M."/>
            <person name="Klingl A."/>
            <person name="Woyke T."/>
            <person name="Ryan C.M."/>
            <person name="Banfield J.F."/>
        </authorList>
    </citation>
    <scope>NUCLEOTIDE SEQUENCE [LARGE SCALE GENOMIC DNA]</scope>
    <source>
        <strain evidence="2">CG17_big_fil_post_rev_8_21_14_2_50_48_46</strain>
    </source>
</reference>
<name>A0A2M7FXK0_9BACT</name>
<feature type="signal peptide" evidence="1">
    <location>
        <begin position="1"/>
        <end position="26"/>
    </location>
</feature>
<dbReference type="InterPro" id="IPR008969">
    <property type="entry name" value="CarboxyPept-like_regulatory"/>
</dbReference>
<evidence type="ECO:0000256" key="1">
    <source>
        <dbReference type="SAM" id="SignalP"/>
    </source>
</evidence>
<proteinExistence type="predicted"/>
<evidence type="ECO:0008006" key="4">
    <source>
        <dbReference type="Google" id="ProtNLM"/>
    </source>
</evidence>
<dbReference type="AlphaFoldDB" id="A0A2M7FXK0"/>
<sequence>MKSLRRLSVNSLASLLVALTLPMACQNTSGVLTGSQASSTSTSEGAITGALYTGTATDGRLVPPKEVVSIEILDKNNKVLSTTQTDQLGNFFLRNIPIQANNEKTGEEVIVRIQRADYSRSMRLFPGRVINLSAIQMVSEAPKEQAQSITGILLDPNQTPLSGILIRDKEFSFRSATTDANGRFVLDVVSDQVEIVLDDSSLPFTINVSEFKTKQIVTLDTNNVRSVSGIIQDSTNSNIFLNKVKVKIAGTSISATTNNKGEFSMNGAPLGPFTLEAEAIDGYTGTAIQVRPAEIKDGKPTPVKQNLNLRPVGSVQINFKVEDAPGFGDPNNNPNIPPLGCVVGFNCANYDLNGDGTMEDVYHNSLGVRTTDTAGKPGLETLVNIEGTDITRQISYPPAPVLDLKGTDALGEVKIFPQAVVAPNIVYSIVLDNVPGGRQNITISMTGMQTQKSISVFIPPKDTISTDLITLFRVRPVMGVGDVKGKLVVINEKGEDISSKINFNNLKVAYVDIADSEYFSPTGPNGALERNPDLLRRIKDSLTNADRSVRLSNNSYYLKNVSTGSRVMVVAGLLTDTDEVLADCFVPNSATLLNVRPGVVNFAPDLSLTLRPLPGCGG</sequence>
<keyword evidence="1" id="KW-0732">Signal</keyword>
<organism evidence="2 3">
    <name type="scientific">bacterium (Candidatus Blackallbacteria) CG17_big_fil_post_rev_8_21_14_2_50_48_46</name>
    <dbReference type="NCBI Taxonomy" id="2014261"/>
    <lineage>
        <taxon>Bacteria</taxon>
        <taxon>Candidatus Blackallbacteria</taxon>
    </lineage>
</organism>
<gene>
    <name evidence="2" type="ORF">COW36_23545</name>
</gene>
<protein>
    <recommendedName>
        <fullName evidence="4">Carboxypeptidase regulatory-like domain-containing protein</fullName>
    </recommendedName>
</protein>
<dbReference type="Gene3D" id="2.60.40.1120">
    <property type="entry name" value="Carboxypeptidase-like, regulatory domain"/>
    <property type="match status" value="1"/>
</dbReference>
<accession>A0A2M7FXK0</accession>
<feature type="chain" id="PRO_5014960795" description="Carboxypeptidase regulatory-like domain-containing protein" evidence="1">
    <location>
        <begin position="27"/>
        <end position="618"/>
    </location>
</feature>
<evidence type="ECO:0000313" key="2">
    <source>
        <dbReference type="EMBL" id="PIW14015.1"/>
    </source>
</evidence>